<comment type="caution">
    <text evidence="1">The sequence shown here is derived from an EMBL/GenBank/DDBJ whole genome shotgun (WGS) entry which is preliminary data.</text>
</comment>
<organism evidence="1 2">
    <name type="scientific">Candidatus Phytoplasma pruni</name>
    <dbReference type="NCBI Taxonomy" id="479893"/>
    <lineage>
        <taxon>Bacteria</taxon>
        <taxon>Bacillati</taxon>
        <taxon>Mycoplasmatota</taxon>
        <taxon>Mollicutes</taxon>
        <taxon>Acholeplasmatales</taxon>
        <taxon>Acholeplasmataceae</taxon>
        <taxon>Candidatus Phytoplasma</taxon>
        <taxon>16SrIII (X-disease group)</taxon>
    </lineage>
</organism>
<name>A0A0M1N0M6_9MOLU</name>
<dbReference type="Proteomes" id="UP000037386">
    <property type="component" value="Unassembled WGS sequence"/>
</dbReference>
<proteinExistence type="predicted"/>
<dbReference type="AlphaFoldDB" id="A0A0M1N0M6"/>
<protein>
    <submittedName>
        <fullName evidence="1">Uncharacterized protein</fullName>
    </submittedName>
</protein>
<accession>A0A0M1N0M6</accession>
<dbReference type="RefSeq" id="WP_200902618.1">
    <property type="nucleotide sequence ID" value="NZ_LHCF01000001.1"/>
</dbReference>
<evidence type="ECO:0000313" key="2">
    <source>
        <dbReference type="Proteomes" id="UP000037386"/>
    </source>
</evidence>
<dbReference type="PATRIC" id="fig|479893.3.peg.47"/>
<dbReference type="EMBL" id="LHCF01000001">
    <property type="protein sequence ID" value="KOR75712.1"/>
    <property type="molecule type" value="Genomic_DNA"/>
</dbReference>
<sequence length="50" mass="5798">MEKAYLQTLKQLKEYGYQMVLPSLATVKKLKKLAFYQKLQKLGLALVLKP</sequence>
<reference evidence="2" key="1">
    <citation type="submission" date="2015-05" db="EMBL/GenBank/DDBJ databases">
        <title>Draft genome sequence of 'Candidatus Phytoplasma Pruni' strain CX, a plant pathogenic bacterium.</title>
        <authorList>
            <person name="Lee I.-M."/>
            <person name="Bottner-Parker K.D."/>
            <person name="Shao J."/>
            <person name="Gundersen-Rindal D.E."/>
            <person name="Zhao Y."/>
            <person name="Davis R.E."/>
        </authorList>
    </citation>
    <scope>NUCLEOTIDE SEQUENCE [LARGE SCALE GENOMIC DNA]</scope>
    <source>
        <strain evidence="2">CX</strain>
    </source>
</reference>
<gene>
    <name evidence="1" type="ORF">CPX_001272</name>
</gene>
<evidence type="ECO:0000313" key="1">
    <source>
        <dbReference type="EMBL" id="KOR75712.1"/>
    </source>
</evidence>